<evidence type="ECO:0000313" key="5">
    <source>
        <dbReference type="RefSeq" id="XP_014522902.2"/>
    </source>
</evidence>
<dbReference type="CDD" id="cd06558">
    <property type="entry name" value="crotonase-like"/>
    <property type="match status" value="1"/>
</dbReference>
<keyword evidence="4" id="KW-1185">Reference proteome</keyword>
<dbReference type="InterPro" id="IPR029045">
    <property type="entry name" value="ClpP/crotonase-like_dom_sf"/>
</dbReference>
<dbReference type="OrthoDB" id="16820at2759"/>
<dbReference type="InterPro" id="IPR045004">
    <property type="entry name" value="ECH_dom"/>
</dbReference>
<accession>A0A1S3VXH5</accession>
<sequence length="594" mass="67073">MSLEAPSLGFVSTDVGQGLQLVIPAFSRISSAYFFCKRNIPVALRVTAIPKISSVDQGPSFGDYEWSFGEAWDWVLGADGYCSENREEYLVRLRFERCELVGLVEEKWLERVGSINNQRHEDGNRWDLSDRGLALGNNIRELWWEECLEDKWPFEEHGAKRKVAWMSVLIRNNHSNLVSISSCSFHLPLFNLTFLLHTQHRFDCAVFTSMAPNSAVPDEQVVVGEEIDHVRVVTLNRPKQLNAISPELVSLLATYLEKWEKDENAELVIIKGAGRAFCAGGDLRVFYDGRKTKDACLEVVYRFYWLCYHISTYKKTQVALVHGISMGGGAALMVPLKFSVVTEKTVFATPEASFGFHTDCGFSYYHSRLPGHLGEFLALTGGRLSGKEIVAAGLATHFVLSEKIGELEKRLISLNSGDEKAIRSVLEEFSSEVNLDEESILNKQSTINECFSKDSVEEIIKSLEVEADKEGNRWIGAVVKGMKRSSPIALRITLRSVREGRSQTLAQCLKRDFRLTTNILRATISKDMYEGIRALTIDKDNSPKWEPSSLDKVEDAKLDLIFQPFEQNLELHIPESEESRWDGKYENSAYAVLN</sequence>
<keyword evidence="1 2" id="KW-0378">Hydrolase</keyword>
<comment type="catalytic activity">
    <reaction evidence="2">
        <text>3-hydroxy-2-methylpropanoyl-CoA + H2O = 3-hydroxy-2-methylpropanoate + CoA + H(+)</text>
        <dbReference type="Rhea" id="RHEA:20888"/>
        <dbReference type="ChEBI" id="CHEBI:11805"/>
        <dbReference type="ChEBI" id="CHEBI:15377"/>
        <dbReference type="ChEBI" id="CHEBI:15378"/>
        <dbReference type="ChEBI" id="CHEBI:57287"/>
        <dbReference type="ChEBI" id="CHEBI:57340"/>
        <dbReference type="EC" id="3.1.2.4"/>
    </reaction>
</comment>
<dbReference type="PANTHER" id="PTHR43176">
    <property type="entry name" value="3-HYDROXYISOBUTYRYL-COA HYDROLASE-RELATED"/>
    <property type="match status" value="1"/>
</dbReference>
<evidence type="ECO:0000256" key="2">
    <source>
        <dbReference type="RuleBase" id="RU369070"/>
    </source>
</evidence>
<feature type="domain" description="Enoyl-CoA hydratase/isomerase" evidence="3">
    <location>
        <begin position="230"/>
        <end position="562"/>
    </location>
</feature>
<organism evidence="4 5">
    <name type="scientific">Vigna radiata var. radiata</name>
    <name type="common">Mung bean</name>
    <name type="synonym">Phaseolus aureus</name>
    <dbReference type="NCBI Taxonomy" id="3916"/>
    <lineage>
        <taxon>Eukaryota</taxon>
        <taxon>Viridiplantae</taxon>
        <taxon>Streptophyta</taxon>
        <taxon>Embryophyta</taxon>
        <taxon>Tracheophyta</taxon>
        <taxon>Spermatophyta</taxon>
        <taxon>Magnoliopsida</taxon>
        <taxon>eudicotyledons</taxon>
        <taxon>Gunneridae</taxon>
        <taxon>Pentapetalae</taxon>
        <taxon>rosids</taxon>
        <taxon>fabids</taxon>
        <taxon>Fabales</taxon>
        <taxon>Fabaceae</taxon>
        <taxon>Papilionoideae</taxon>
        <taxon>50 kb inversion clade</taxon>
        <taxon>NPAAA clade</taxon>
        <taxon>indigoferoid/millettioid clade</taxon>
        <taxon>Phaseoleae</taxon>
        <taxon>Vigna</taxon>
    </lineage>
</organism>
<proteinExistence type="inferred from homology"/>
<dbReference type="KEGG" id="vra:106779325"/>
<dbReference type="Proteomes" id="UP000087766">
    <property type="component" value="Unplaced"/>
</dbReference>
<dbReference type="Gene3D" id="3.90.226.10">
    <property type="entry name" value="2-enoyl-CoA Hydratase, Chain A, domain 1"/>
    <property type="match status" value="1"/>
</dbReference>
<dbReference type="NCBIfam" id="NF004127">
    <property type="entry name" value="PRK05617.1"/>
    <property type="match status" value="1"/>
</dbReference>
<dbReference type="FunFam" id="3.90.226.10:FF:000027">
    <property type="entry name" value="Probable 3-hydroxyisobutyryl-CoA hydrolase 2"/>
    <property type="match status" value="1"/>
</dbReference>
<comment type="pathway">
    <text evidence="2">Amino-acid degradation; L-valine degradation.</text>
</comment>
<dbReference type="Pfam" id="PF16113">
    <property type="entry name" value="ECH_2"/>
    <property type="match status" value="1"/>
</dbReference>
<evidence type="ECO:0000259" key="3">
    <source>
        <dbReference type="Pfam" id="PF16113"/>
    </source>
</evidence>
<dbReference type="AlphaFoldDB" id="A0A1S3VXH5"/>
<evidence type="ECO:0000256" key="1">
    <source>
        <dbReference type="ARBA" id="ARBA00022801"/>
    </source>
</evidence>
<dbReference type="InterPro" id="IPR032259">
    <property type="entry name" value="HIBYL-CoA-H"/>
</dbReference>
<gene>
    <name evidence="5" type="primary">LOC106779325</name>
</gene>
<dbReference type="GO" id="GO:0003860">
    <property type="term" value="F:3-hydroxyisobutyryl-CoA hydrolase activity"/>
    <property type="evidence" value="ECO:0007669"/>
    <property type="project" value="UniProtKB-UniRule"/>
</dbReference>
<dbReference type="GeneID" id="106779325"/>
<dbReference type="STRING" id="3916.A0A1S3VXH5"/>
<dbReference type="EC" id="3.1.2.4" evidence="2"/>
<evidence type="ECO:0000313" key="4">
    <source>
        <dbReference type="Proteomes" id="UP000087766"/>
    </source>
</evidence>
<dbReference type="GO" id="GO:0006574">
    <property type="term" value="P:L-valine catabolic process"/>
    <property type="evidence" value="ECO:0007669"/>
    <property type="project" value="UniProtKB-UniRule"/>
</dbReference>
<dbReference type="RefSeq" id="XP_014522902.2">
    <property type="nucleotide sequence ID" value="XM_014667416.2"/>
</dbReference>
<comment type="function">
    <text evidence="2">Hydrolyzes 3-hydroxyisobutyryl-CoA (HIBYL-CoA), a saline catabolite. Has high activity toward isobutyryl-CoA. Could be an isobutyryl-CoA dehydrogenase that functions in valine catabolism.</text>
</comment>
<name>A0A1S3VXH5_VIGRR</name>
<reference evidence="5" key="1">
    <citation type="submission" date="2025-08" db="UniProtKB">
        <authorList>
            <consortium name="RefSeq"/>
        </authorList>
    </citation>
    <scope>IDENTIFICATION</scope>
    <source>
        <tissue evidence="5">Leaf</tissue>
    </source>
</reference>
<comment type="similarity">
    <text evidence="2">Belongs to the enoyl-CoA hydratase/isomerase family.</text>
</comment>
<dbReference type="PANTHER" id="PTHR43176:SF2">
    <property type="entry name" value="3-HYDROXYISOBUTYRYL-COA HYDROLASE-LIKE PROTEIN 5"/>
    <property type="match status" value="1"/>
</dbReference>
<protein>
    <recommendedName>
        <fullName evidence="2">3-hydroxyisobutyryl-CoA hydrolase</fullName>
        <shortName evidence="2">HIB-CoA hydrolase</shortName>
        <shortName evidence="2">HIBYL-CoA-H</shortName>
        <ecNumber evidence="2">3.1.2.4</ecNumber>
    </recommendedName>
    <alternativeName>
        <fullName evidence="2">3-hydroxyisobutyryl-coenzyme A hydrolase</fullName>
    </alternativeName>
</protein>
<dbReference type="SUPFAM" id="SSF52096">
    <property type="entry name" value="ClpP/crotonase"/>
    <property type="match status" value="1"/>
</dbReference>